<protein>
    <submittedName>
        <fullName evidence="4">Secretion-regulating guanine nucleotide exchange factor</fullName>
    </submittedName>
</protein>
<dbReference type="Gene3D" id="2.130.10.30">
    <property type="entry name" value="Regulator of chromosome condensation 1/beta-lactamase-inhibitor protein II"/>
    <property type="match status" value="2"/>
</dbReference>
<feature type="repeat" description="RCC1" evidence="2">
    <location>
        <begin position="163"/>
        <end position="214"/>
    </location>
</feature>
<accession>A0AAV7JTJ8</accession>
<evidence type="ECO:0000313" key="4">
    <source>
        <dbReference type="EMBL" id="KAI6652028.1"/>
    </source>
</evidence>
<dbReference type="PROSITE" id="PS50012">
    <property type="entry name" value="RCC1_3"/>
    <property type="match status" value="7"/>
</dbReference>
<name>A0AAV7JTJ8_9METZ</name>
<feature type="repeat" description="RCC1" evidence="2">
    <location>
        <begin position="108"/>
        <end position="162"/>
    </location>
</feature>
<dbReference type="InterPro" id="IPR058923">
    <property type="entry name" value="RCC1-like_dom"/>
</dbReference>
<evidence type="ECO:0000259" key="3">
    <source>
        <dbReference type="Pfam" id="PF25390"/>
    </source>
</evidence>
<dbReference type="AlphaFoldDB" id="A0AAV7JTJ8"/>
<gene>
    <name evidence="4" type="ORF">LOD99_4573</name>
</gene>
<reference evidence="4 5" key="1">
    <citation type="journal article" date="2023" name="BMC Biol.">
        <title>The compact genome of the sponge Oopsacas minuta (Hexactinellida) is lacking key metazoan core genes.</title>
        <authorList>
            <person name="Santini S."/>
            <person name="Schenkelaars Q."/>
            <person name="Jourda C."/>
            <person name="Duchesne M."/>
            <person name="Belahbib H."/>
            <person name="Rocher C."/>
            <person name="Selva M."/>
            <person name="Riesgo A."/>
            <person name="Vervoort M."/>
            <person name="Leys S.P."/>
            <person name="Kodjabachian L."/>
            <person name="Le Bivic A."/>
            <person name="Borchiellini C."/>
            <person name="Claverie J.M."/>
            <person name="Renard E."/>
        </authorList>
    </citation>
    <scope>NUCLEOTIDE SEQUENCE [LARGE SCALE GENOMIC DNA]</scope>
    <source>
        <strain evidence="4">SPO-2</strain>
    </source>
</reference>
<evidence type="ECO:0000256" key="1">
    <source>
        <dbReference type="ARBA" id="ARBA00022737"/>
    </source>
</evidence>
<evidence type="ECO:0000313" key="5">
    <source>
        <dbReference type="Proteomes" id="UP001165289"/>
    </source>
</evidence>
<feature type="repeat" description="RCC1" evidence="2">
    <location>
        <begin position="268"/>
        <end position="324"/>
    </location>
</feature>
<organism evidence="4 5">
    <name type="scientific">Oopsacas minuta</name>
    <dbReference type="NCBI Taxonomy" id="111878"/>
    <lineage>
        <taxon>Eukaryota</taxon>
        <taxon>Metazoa</taxon>
        <taxon>Porifera</taxon>
        <taxon>Hexactinellida</taxon>
        <taxon>Hexasterophora</taxon>
        <taxon>Lyssacinosida</taxon>
        <taxon>Leucopsacidae</taxon>
        <taxon>Oopsacas</taxon>
    </lineage>
</organism>
<evidence type="ECO:0000256" key="2">
    <source>
        <dbReference type="PROSITE-ProRule" id="PRU00235"/>
    </source>
</evidence>
<sequence length="376" mass="40697">MQAILAWGSNNHYQLAICNQDDQSIPHITAPFDRTHVCNIASIGGGGAHTFIQFVDGSVYLCGWNKDGQTAGSTIFNDVIVPTPVLGISQVKRIACGWTHTLVCTIEGVVFTWGSNTFGQLGTDKIVAYTNKPILLDPSAFNEEAISSIACGMRHSGCVSITGRVYSWGSGNKGQLGREGNHAIPGVLGVEILKDTHIIDLYMGNGHSLLLSENRKIFVCGDNSYGQCGLECALDKPYILKPVKLENVDAVVKIDCGWQHSLLLTEKGEVYSWGRCDYGQLGREVISGKIKEGKGTTDIKRVGLSCKIVDIKCGAQHSIVLSENSQVYVWGWNEHGMCGNGKEENVHRPVLVNIKDKVVRIGCGNGTSFAVIECVL</sequence>
<dbReference type="PANTHER" id="PTHR22870:SF466">
    <property type="entry name" value="ANKYRIN REPEAT-CONTAINING PROTEIN"/>
    <property type="match status" value="1"/>
</dbReference>
<proteinExistence type="predicted"/>
<dbReference type="SUPFAM" id="SSF50985">
    <property type="entry name" value="RCC1/BLIP-II"/>
    <property type="match status" value="2"/>
</dbReference>
<dbReference type="PRINTS" id="PR00633">
    <property type="entry name" value="RCCNDNSATION"/>
</dbReference>
<feature type="repeat" description="RCC1" evidence="2">
    <location>
        <begin position="325"/>
        <end position="374"/>
    </location>
</feature>
<dbReference type="InterPro" id="IPR051210">
    <property type="entry name" value="Ub_ligase/GEF_domain"/>
</dbReference>
<dbReference type="InterPro" id="IPR000408">
    <property type="entry name" value="Reg_chr_condens"/>
</dbReference>
<feature type="domain" description="RCC1-like" evidence="3">
    <location>
        <begin position="4"/>
        <end position="370"/>
    </location>
</feature>
<dbReference type="PANTHER" id="PTHR22870">
    <property type="entry name" value="REGULATOR OF CHROMOSOME CONDENSATION"/>
    <property type="match status" value="1"/>
</dbReference>
<feature type="repeat" description="RCC1" evidence="2">
    <location>
        <begin position="215"/>
        <end position="267"/>
    </location>
</feature>
<feature type="repeat" description="RCC1" evidence="2">
    <location>
        <begin position="57"/>
        <end position="107"/>
    </location>
</feature>
<feature type="repeat" description="RCC1" evidence="2">
    <location>
        <begin position="2"/>
        <end position="56"/>
    </location>
</feature>
<dbReference type="Pfam" id="PF25390">
    <property type="entry name" value="WD40_RLD"/>
    <property type="match status" value="1"/>
</dbReference>
<dbReference type="InterPro" id="IPR009091">
    <property type="entry name" value="RCC1/BLIP-II"/>
</dbReference>
<comment type="caution">
    <text evidence="4">The sequence shown here is derived from an EMBL/GenBank/DDBJ whole genome shotgun (WGS) entry which is preliminary data.</text>
</comment>
<dbReference type="Proteomes" id="UP001165289">
    <property type="component" value="Unassembled WGS sequence"/>
</dbReference>
<dbReference type="EMBL" id="JAKMXF010000300">
    <property type="protein sequence ID" value="KAI6652028.1"/>
    <property type="molecule type" value="Genomic_DNA"/>
</dbReference>
<keyword evidence="5" id="KW-1185">Reference proteome</keyword>
<keyword evidence="1" id="KW-0677">Repeat</keyword>